<evidence type="ECO:0000313" key="2">
    <source>
        <dbReference type="Proteomes" id="UP000012589"/>
    </source>
</evidence>
<proteinExistence type="predicted"/>
<evidence type="ECO:0000313" key="1">
    <source>
        <dbReference type="EMBL" id="EMZ19057.1"/>
    </source>
</evidence>
<dbReference type="EMBL" id="AQFT01000178">
    <property type="protein sequence ID" value="EMZ19057.1"/>
    <property type="molecule type" value="Genomic_DNA"/>
</dbReference>
<organism evidence="1 2">
    <name type="scientific">Eubacterium plexicaudatum ASF492</name>
    <dbReference type="NCBI Taxonomy" id="1235802"/>
    <lineage>
        <taxon>Bacteria</taxon>
        <taxon>Bacillati</taxon>
        <taxon>Bacillota</taxon>
        <taxon>Clostridia</taxon>
        <taxon>Eubacteriales</taxon>
        <taxon>Eubacteriaceae</taxon>
        <taxon>Eubacterium</taxon>
    </lineage>
</organism>
<dbReference type="PATRIC" id="fig|1235802.3.peg.6013"/>
<comment type="caution">
    <text evidence="1">The sequence shown here is derived from an EMBL/GenBank/DDBJ whole genome shotgun (WGS) entry which is preliminary data.</text>
</comment>
<sequence>MAFYNVCPKCGANLDPNERCDCEETAEKEKKARDQLLAMEKGTNQLTFNWSLGKAGL</sequence>
<dbReference type="Proteomes" id="UP000012589">
    <property type="component" value="Unassembled WGS sequence"/>
</dbReference>
<accession>N1ZPX5</accession>
<protein>
    <submittedName>
        <fullName evidence="1">Uncharacterized protein</fullName>
    </submittedName>
</protein>
<name>N1ZPX5_9FIRM</name>
<reference evidence="1 2" key="1">
    <citation type="journal article" date="2014" name="Genome Announc.">
        <title>Draft genome sequences of the altered schaedler flora, a defined bacterial community from gnotobiotic mice.</title>
        <authorList>
            <person name="Wannemuehler M.J."/>
            <person name="Overstreet A.M."/>
            <person name="Ward D.V."/>
            <person name="Phillips G.J."/>
        </authorList>
    </citation>
    <scope>NUCLEOTIDE SEQUENCE [LARGE SCALE GENOMIC DNA]</scope>
    <source>
        <strain evidence="1 2">ASF492</strain>
    </source>
</reference>
<dbReference type="STRING" id="1235802.C823_05692"/>
<gene>
    <name evidence="1" type="ORF">C823_05692</name>
</gene>
<keyword evidence="2" id="KW-1185">Reference proteome</keyword>
<dbReference type="OrthoDB" id="2058305at2"/>
<dbReference type="AlphaFoldDB" id="N1ZPX5"/>
<dbReference type="HOGENOM" id="CLU_2989975_0_0_9"/>